<keyword evidence="3" id="KW-1185">Reference proteome</keyword>
<dbReference type="InterPro" id="IPR036291">
    <property type="entry name" value="NAD(P)-bd_dom_sf"/>
</dbReference>
<dbReference type="Gene3D" id="3.40.50.720">
    <property type="entry name" value="NAD(P)-binding Rossmann-like Domain"/>
    <property type="match status" value="1"/>
</dbReference>
<dbReference type="Proteomes" id="UP000028863">
    <property type="component" value="Unassembled WGS sequence"/>
</dbReference>
<dbReference type="PANTHER" id="PTHR43245">
    <property type="entry name" value="BIFUNCTIONAL POLYMYXIN RESISTANCE PROTEIN ARNA"/>
    <property type="match status" value="1"/>
</dbReference>
<dbReference type="SUPFAM" id="SSF51735">
    <property type="entry name" value="NAD(P)-binding Rossmann-fold domains"/>
    <property type="match status" value="1"/>
</dbReference>
<sequence length="292" mass="33303">MKRVLITGVNSYIGTSFEKWVSQYKDMYSIDFISLKNDGWKKESFSDYDVIVHVAAIVHVKGIDKSKYFEVNRDLTVELALKAKEEGVKQFIFLSTMGVYGTETGYINKDTKPVPKTPYAQSKYEAEQLLLEIQSSTFYVAVLRPPLVYGKGCPGNYTRLANMAIKLPVFPNLENERSMIFINNLSEFIKILTDNNQSGIYFPQNKDYVNTTELVRLIAKAHRREIKTSKVFNWAVAVGIKMSGTLRKVFGTFVYDKKISRLRTGLINGKEVDYETVSFEESIILTEKNVGD</sequence>
<proteinExistence type="predicted"/>
<evidence type="ECO:0000313" key="3">
    <source>
        <dbReference type="Proteomes" id="UP000028863"/>
    </source>
</evidence>
<evidence type="ECO:0000259" key="1">
    <source>
        <dbReference type="Pfam" id="PF01370"/>
    </source>
</evidence>
<reference evidence="2" key="1">
    <citation type="submission" date="2014-03" db="EMBL/GenBank/DDBJ databases">
        <title>Draft genome sequencing of Oceanobacillus picturae strain S1 isolated from human gut.</title>
        <authorList>
            <person name="Croce O."/>
            <person name="Lagier J.C."/>
            <person name="Raoult D."/>
        </authorList>
    </citation>
    <scope>NUCLEOTIDE SEQUENCE [LARGE SCALE GENOMIC DNA]</scope>
    <source>
        <strain evidence="2">S1</strain>
    </source>
</reference>
<dbReference type="InterPro" id="IPR050177">
    <property type="entry name" value="Lipid_A_modif_metabolic_enz"/>
</dbReference>
<dbReference type="AlphaFoldDB" id="W9ADY1"/>
<name>W9ADY1_9BACI</name>
<dbReference type="Pfam" id="PF01370">
    <property type="entry name" value="Epimerase"/>
    <property type="match status" value="1"/>
</dbReference>
<dbReference type="EMBL" id="CCAX010000001">
    <property type="protein sequence ID" value="CDO03678.1"/>
    <property type="molecule type" value="Genomic_DNA"/>
</dbReference>
<dbReference type="STRING" id="171693.BN988_02196"/>
<dbReference type="eggNOG" id="COG0451">
    <property type="taxonomic scope" value="Bacteria"/>
</dbReference>
<dbReference type="InterPro" id="IPR001509">
    <property type="entry name" value="Epimerase_deHydtase"/>
</dbReference>
<dbReference type="RefSeq" id="WP_036575967.1">
    <property type="nucleotide sequence ID" value="NZ_CABLBW010000001.1"/>
</dbReference>
<evidence type="ECO:0000313" key="2">
    <source>
        <dbReference type="EMBL" id="CDO03678.1"/>
    </source>
</evidence>
<organism evidence="2 3">
    <name type="scientific">Oceanobacillus picturae</name>
    <dbReference type="NCBI Taxonomy" id="171693"/>
    <lineage>
        <taxon>Bacteria</taxon>
        <taxon>Bacillati</taxon>
        <taxon>Bacillota</taxon>
        <taxon>Bacilli</taxon>
        <taxon>Bacillales</taxon>
        <taxon>Bacillaceae</taxon>
        <taxon>Oceanobacillus</taxon>
    </lineage>
</organism>
<dbReference type="PANTHER" id="PTHR43245:SF58">
    <property type="entry name" value="BLL5923 PROTEIN"/>
    <property type="match status" value="1"/>
</dbReference>
<protein>
    <submittedName>
        <fullName evidence="2">GDP-6-deoxy-D-mannose reductase</fullName>
    </submittedName>
</protein>
<accession>W9ADY1</accession>
<comment type="caution">
    <text evidence="2">The sequence shown here is derived from an EMBL/GenBank/DDBJ whole genome shotgun (WGS) entry which is preliminary data.</text>
</comment>
<feature type="domain" description="NAD-dependent epimerase/dehydratase" evidence="1">
    <location>
        <begin position="33"/>
        <end position="197"/>
    </location>
</feature>
<gene>
    <name evidence="2" type="primary">rmd</name>
    <name evidence="2" type="ORF">BN988_02196</name>
</gene>
<reference evidence="2" key="2">
    <citation type="submission" date="2014-03" db="EMBL/GenBank/DDBJ databases">
        <authorList>
            <person name="Urmite Genomes"/>
        </authorList>
    </citation>
    <scope>NUCLEOTIDE SEQUENCE</scope>
    <source>
        <strain evidence="2">S1</strain>
    </source>
</reference>